<dbReference type="GO" id="GO:0045333">
    <property type="term" value="P:cellular respiration"/>
    <property type="evidence" value="ECO:0007669"/>
    <property type="project" value="UniProtKB-ARBA"/>
</dbReference>
<dbReference type="InterPro" id="IPR006963">
    <property type="entry name" value="Mopterin_OxRdtase_4Fe-4S_dom"/>
</dbReference>
<dbReference type="EMBL" id="QPID01000001">
    <property type="protein sequence ID" value="RCU52706.1"/>
    <property type="molecule type" value="Genomic_DNA"/>
</dbReference>
<evidence type="ECO:0000256" key="8">
    <source>
        <dbReference type="ARBA" id="ARBA00023004"/>
    </source>
</evidence>
<dbReference type="Gene3D" id="2.40.40.20">
    <property type="match status" value="1"/>
</dbReference>
<keyword evidence="5" id="KW-0500">Molybdenum</keyword>
<comment type="cofactor">
    <cofactor evidence="1">
        <name>Mo-bis(molybdopterin guanine dinucleotide)</name>
        <dbReference type="ChEBI" id="CHEBI:60539"/>
    </cofactor>
</comment>
<dbReference type="GO" id="GO:0016020">
    <property type="term" value="C:membrane"/>
    <property type="evidence" value="ECO:0007669"/>
    <property type="project" value="TreeGrafter"/>
</dbReference>
<evidence type="ECO:0000256" key="4">
    <source>
        <dbReference type="ARBA" id="ARBA00022485"/>
    </source>
</evidence>
<keyword evidence="6" id="KW-0479">Metal-binding</keyword>
<dbReference type="AlphaFoldDB" id="A0A368NRC1"/>
<dbReference type="Gene3D" id="1.10.10.1100">
    <property type="entry name" value="BFD-like [2Fe-2S]-binding domain"/>
    <property type="match status" value="1"/>
</dbReference>
<dbReference type="CDD" id="cd02754">
    <property type="entry name" value="MopB_Nitrate-R-NapA-like"/>
    <property type="match status" value="1"/>
</dbReference>
<dbReference type="OrthoDB" id="9810782at2"/>
<protein>
    <submittedName>
        <fullName evidence="12">Nitrate reductase</fullName>
    </submittedName>
</protein>
<comment type="cofactor">
    <cofactor evidence="2">
        <name>[4Fe-4S] cluster</name>
        <dbReference type="ChEBI" id="CHEBI:49883"/>
    </cofactor>
</comment>
<keyword evidence="13" id="KW-1185">Reference proteome</keyword>
<reference evidence="12 13" key="1">
    <citation type="submission" date="2018-07" db="EMBL/GenBank/DDBJ databases">
        <title>Corallincola holothuriorum sp. nov., a new facultative anaerobe isolated from sea cucumber Apostichopus japonicus.</title>
        <authorList>
            <person name="Xia H."/>
        </authorList>
    </citation>
    <scope>NUCLEOTIDE SEQUENCE [LARGE SCALE GENOMIC DNA]</scope>
    <source>
        <strain evidence="12 13">C4</strain>
    </source>
</reference>
<name>A0A368NRC1_9GAMM</name>
<dbReference type="InterPro" id="IPR050123">
    <property type="entry name" value="Prok_molybdopt-oxidoreductase"/>
</dbReference>
<dbReference type="GO" id="GO:0016491">
    <property type="term" value="F:oxidoreductase activity"/>
    <property type="evidence" value="ECO:0007669"/>
    <property type="project" value="UniProtKB-KW"/>
</dbReference>
<evidence type="ECO:0000256" key="3">
    <source>
        <dbReference type="ARBA" id="ARBA00008747"/>
    </source>
</evidence>
<dbReference type="CDD" id="cd02791">
    <property type="entry name" value="MopB_CT_Nitrate-R-NapA-like"/>
    <property type="match status" value="1"/>
</dbReference>
<dbReference type="GO" id="GO:0042128">
    <property type="term" value="P:nitrate assimilation"/>
    <property type="evidence" value="ECO:0007669"/>
    <property type="project" value="UniProtKB-KW"/>
</dbReference>
<evidence type="ECO:0000256" key="2">
    <source>
        <dbReference type="ARBA" id="ARBA00001966"/>
    </source>
</evidence>
<dbReference type="InterPro" id="IPR006656">
    <property type="entry name" value="Mopterin_OxRdtase"/>
</dbReference>
<keyword evidence="9" id="KW-0411">Iron-sulfur</keyword>
<dbReference type="InterPro" id="IPR006657">
    <property type="entry name" value="MoPterin_dinucl-bd_dom"/>
</dbReference>
<dbReference type="RefSeq" id="WP_114336614.1">
    <property type="nucleotide sequence ID" value="NZ_QPID01000001.1"/>
</dbReference>
<dbReference type="InterPro" id="IPR041957">
    <property type="entry name" value="CT_Nitrate-R-NapA-like"/>
</dbReference>
<evidence type="ECO:0000256" key="5">
    <source>
        <dbReference type="ARBA" id="ARBA00022505"/>
    </source>
</evidence>
<dbReference type="Pfam" id="PF04879">
    <property type="entry name" value="Molybdop_Fe4S4"/>
    <property type="match status" value="1"/>
</dbReference>
<dbReference type="GO" id="GO:0051539">
    <property type="term" value="F:4 iron, 4 sulfur cluster binding"/>
    <property type="evidence" value="ECO:0007669"/>
    <property type="project" value="UniProtKB-KW"/>
</dbReference>
<keyword evidence="4" id="KW-0004">4Fe-4S</keyword>
<dbReference type="Gene3D" id="2.20.25.90">
    <property type="entry name" value="ADC-like domains"/>
    <property type="match status" value="1"/>
</dbReference>
<evidence type="ECO:0000256" key="1">
    <source>
        <dbReference type="ARBA" id="ARBA00001942"/>
    </source>
</evidence>
<keyword evidence="8" id="KW-0408">Iron</keyword>
<feature type="domain" description="4Fe-4S Mo/W bis-MGD-type" evidence="11">
    <location>
        <begin position="3"/>
        <end position="59"/>
    </location>
</feature>
<dbReference type="SUPFAM" id="SSF50692">
    <property type="entry name" value="ADC-like"/>
    <property type="match status" value="1"/>
</dbReference>
<dbReference type="Pfam" id="PF00384">
    <property type="entry name" value="Molybdopterin"/>
    <property type="match status" value="1"/>
</dbReference>
<dbReference type="Gene3D" id="3.40.228.10">
    <property type="entry name" value="Dimethylsulfoxide Reductase, domain 2"/>
    <property type="match status" value="1"/>
</dbReference>
<evidence type="ECO:0000256" key="6">
    <source>
        <dbReference type="ARBA" id="ARBA00022723"/>
    </source>
</evidence>
<sequence>MTNDWVKTTCPYCGVGCGVEANADESGKVTIRGDKSHPANYGKLCSKGLALGDTVVPTGRLTHPYQDGQRINWQQALNTVAKQFRDTIDAHGPDSVALYVSGQLLTEDYYVANKLMKGYVGSANIDTNSRLCMSSAVAGHKRAFGTDTVPGCYQDFEVADLLVLVGSNLAWCHPILFQRVKQAKLDRPNMKIIVIDPRVTDTCDIADLHLPIKPGSDVLLFNALLAYLAANDHQDPEYLSKYTEGAEQALHAAHADQGDLGDLQQIATKLGIDNAKLTEFMALFAATEKVTTVYSQGVNQSTSGVDKVNAIINCHLLTGRIGRPGMGPFSITGQPNAMGGREVGGLANMLAAHMEFTDDAIARVQTFWDSPTMATEPGAKAVDLFNKMEQGEIKAVWIMATNPVVSLPDADRVKAALQKCDFVVVSDCIADTDTTRLANVLLPARGWSEKSGTVTNSERRISRQRAIVPPAGEAMADWWIICEVAKRMGYKQGFNFSHEGEIFAEHAQLSGYENDGSRDFDISAFSNMSNEEFDALTPFQWPMITKGDISLHKRFFAEGNFYTPNRRARLIPVKHRQPAQDVSDNYPLVLNSGRIRDQWHTMTRTGLASKLNAHLPEPFISIHPDTAKQFGLEKEGLANVESHHGSALVRVETSARMRQGEIFMPIHWTGVTSSRARVGALVSPEVDPTSGQPEFKHTPVKVSPWFRQSEALLLTTDDTPIHETEYWVNQRVEQGILYRMASLQGSDTVAGLLQARMQPFIGEQKLSFIDTATGSYRYAVLKEGRLLGCYIVGKRLQRDDYDWLATLLDKPLGSEAMRSIMSGKAQGSLAAGRTVCACKQVGYKTLCAAVKNGATDLDALQCETTAGTGCGSCVPELKEIIQDCAFEEVT</sequence>
<accession>A0A368NRC1</accession>
<dbReference type="GO" id="GO:1990204">
    <property type="term" value="C:oxidoreductase complex"/>
    <property type="evidence" value="ECO:0007669"/>
    <property type="project" value="UniProtKB-ARBA"/>
</dbReference>
<dbReference type="PANTHER" id="PTHR43105">
    <property type="entry name" value="RESPIRATORY NITRATE REDUCTASE"/>
    <property type="match status" value="1"/>
</dbReference>
<evidence type="ECO:0000313" key="13">
    <source>
        <dbReference type="Proteomes" id="UP000252558"/>
    </source>
</evidence>
<comment type="caution">
    <text evidence="12">The sequence shown here is derived from an EMBL/GenBank/DDBJ whole genome shotgun (WGS) entry which is preliminary data.</text>
</comment>
<dbReference type="Pfam" id="PF01568">
    <property type="entry name" value="Molydop_binding"/>
    <property type="match status" value="1"/>
</dbReference>
<dbReference type="InterPro" id="IPR027467">
    <property type="entry name" value="MopterinOxRdtase_cofactor_BS"/>
</dbReference>
<evidence type="ECO:0000256" key="9">
    <source>
        <dbReference type="ARBA" id="ARBA00023014"/>
    </source>
</evidence>
<evidence type="ECO:0000259" key="11">
    <source>
        <dbReference type="PROSITE" id="PS51669"/>
    </source>
</evidence>
<organism evidence="12 13">
    <name type="scientific">Corallincola holothuriorum</name>
    <dbReference type="NCBI Taxonomy" id="2282215"/>
    <lineage>
        <taxon>Bacteria</taxon>
        <taxon>Pseudomonadati</taxon>
        <taxon>Pseudomonadota</taxon>
        <taxon>Gammaproteobacteria</taxon>
        <taxon>Alteromonadales</taxon>
        <taxon>Psychromonadaceae</taxon>
        <taxon>Corallincola</taxon>
    </lineage>
</organism>
<dbReference type="SMART" id="SM00926">
    <property type="entry name" value="Molybdop_Fe4S4"/>
    <property type="match status" value="1"/>
</dbReference>
<comment type="similarity">
    <text evidence="3">Belongs to the prokaryotic molybdopterin-containing oxidoreductase family. NasA/NapA/NarB subfamily.</text>
</comment>
<dbReference type="PANTHER" id="PTHR43105:SF9">
    <property type="entry name" value="NADPH-FE(3+) OXIDOREDUCTASE SUBUNIT ALPHA"/>
    <property type="match status" value="1"/>
</dbReference>
<evidence type="ECO:0000256" key="10">
    <source>
        <dbReference type="ARBA" id="ARBA00023063"/>
    </source>
</evidence>
<keyword evidence="10" id="KW-0534">Nitrate assimilation</keyword>
<dbReference type="SUPFAM" id="SSF53706">
    <property type="entry name" value="Formate dehydrogenase/DMSO reductase, domains 1-3"/>
    <property type="match status" value="1"/>
</dbReference>
<keyword evidence="7" id="KW-0560">Oxidoreductase</keyword>
<dbReference type="InterPro" id="IPR041854">
    <property type="entry name" value="BFD-like_2Fe2S-bd_dom_sf"/>
</dbReference>
<dbReference type="Pfam" id="PF04324">
    <property type="entry name" value="Fer2_BFD"/>
    <property type="match status" value="1"/>
</dbReference>
<dbReference type="Proteomes" id="UP000252558">
    <property type="component" value="Unassembled WGS sequence"/>
</dbReference>
<dbReference type="GO" id="GO:0046872">
    <property type="term" value="F:metal ion binding"/>
    <property type="evidence" value="ECO:0007669"/>
    <property type="project" value="UniProtKB-KW"/>
</dbReference>
<dbReference type="GO" id="GO:0043546">
    <property type="term" value="F:molybdopterin cofactor binding"/>
    <property type="evidence" value="ECO:0007669"/>
    <property type="project" value="InterPro"/>
</dbReference>
<dbReference type="InterPro" id="IPR007419">
    <property type="entry name" value="BFD-like_2Fe2S-bd_dom"/>
</dbReference>
<dbReference type="PROSITE" id="PS51669">
    <property type="entry name" value="4FE4S_MOW_BIS_MGD"/>
    <property type="match status" value="1"/>
</dbReference>
<evidence type="ECO:0000256" key="7">
    <source>
        <dbReference type="ARBA" id="ARBA00023002"/>
    </source>
</evidence>
<dbReference type="PROSITE" id="PS00551">
    <property type="entry name" value="MOLYBDOPTERIN_PROK_1"/>
    <property type="match status" value="1"/>
</dbReference>
<evidence type="ECO:0000313" key="12">
    <source>
        <dbReference type="EMBL" id="RCU52706.1"/>
    </source>
</evidence>
<proteinExistence type="inferred from homology"/>
<dbReference type="Gene3D" id="3.40.50.740">
    <property type="match status" value="1"/>
</dbReference>
<gene>
    <name evidence="12" type="ORF">DU002_01710</name>
</gene>
<dbReference type="InterPro" id="IPR009010">
    <property type="entry name" value="Asp_de-COase-like_dom_sf"/>
</dbReference>